<accession>A0AA90P9M5</accession>
<dbReference type="InterPro" id="IPR024775">
    <property type="entry name" value="DinB-like"/>
</dbReference>
<dbReference type="RefSeq" id="WP_305161672.1">
    <property type="nucleotide sequence ID" value="NZ_JAUUTP010000024.1"/>
</dbReference>
<feature type="domain" description="DinB-like" evidence="1">
    <location>
        <begin position="24"/>
        <end position="160"/>
    </location>
</feature>
<dbReference type="Proteomes" id="UP001178277">
    <property type="component" value="Unassembled WGS sequence"/>
</dbReference>
<reference evidence="2" key="1">
    <citation type="submission" date="2023-07" db="EMBL/GenBank/DDBJ databases">
        <title>Murine gut Bacillus species.</title>
        <authorList>
            <person name="Gutman E."/>
            <person name="Hashuel R."/>
            <person name="Litvak Y."/>
        </authorList>
    </citation>
    <scope>NUCLEOTIDE SEQUENCE</scope>
    <source>
        <strain evidence="2">RU283</strain>
    </source>
</reference>
<evidence type="ECO:0000313" key="3">
    <source>
        <dbReference type="Proteomes" id="UP001178277"/>
    </source>
</evidence>
<dbReference type="InterPro" id="IPR034660">
    <property type="entry name" value="DinB/YfiT-like"/>
</dbReference>
<protein>
    <submittedName>
        <fullName evidence="2">DinB family protein</fullName>
    </submittedName>
</protein>
<dbReference type="Pfam" id="PF12867">
    <property type="entry name" value="DinB_2"/>
    <property type="match status" value="1"/>
</dbReference>
<comment type="caution">
    <text evidence="2">The sequence shown here is derived from an EMBL/GenBank/DDBJ whole genome shotgun (WGS) entry which is preliminary data.</text>
</comment>
<evidence type="ECO:0000259" key="1">
    <source>
        <dbReference type="Pfam" id="PF12867"/>
    </source>
</evidence>
<organism evidence="2 3">
    <name type="scientific">Peribacillus simplex</name>
    <dbReference type="NCBI Taxonomy" id="1478"/>
    <lineage>
        <taxon>Bacteria</taxon>
        <taxon>Bacillati</taxon>
        <taxon>Bacillota</taxon>
        <taxon>Bacilli</taxon>
        <taxon>Bacillales</taxon>
        <taxon>Bacillaceae</taxon>
        <taxon>Peribacillus</taxon>
    </lineage>
</organism>
<sequence length="170" mass="19932">MLLDLRGEPEMDTVTGILYSMVDGNYKRLKSIVANMSQEEIDYKGPNQKYNSTAQILRHLAYVDLTWVYRIKDEVIPLELEEKYGPMLDENNKLPQLKGILLDVLLNDYDDVISMIKSLCYQLTDKQLNRPVVYENGNEATIKWGIWHIADHNRYHQAHISQLRKWFSQS</sequence>
<dbReference type="SUPFAM" id="SSF109854">
    <property type="entry name" value="DinB/YfiT-like putative metalloenzymes"/>
    <property type="match status" value="1"/>
</dbReference>
<dbReference type="EMBL" id="JAUUTP010000024">
    <property type="protein sequence ID" value="MDP1420517.1"/>
    <property type="molecule type" value="Genomic_DNA"/>
</dbReference>
<dbReference type="Gene3D" id="1.20.120.450">
    <property type="entry name" value="dinb family like domain"/>
    <property type="match status" value="1"/>
</dbReference>
<gene>
    <name evidence="2" type="ORF">Q8G35_19555</name>
</gene>
<dbReference type="AlphaFoldDB" id="A0AA90P9M5"/>
<proteinExistence type="predicted"/>
<name>A0AA90P9M5_9BACI</name>
<evidence type="ECO:0000313" key="2">
    <source>
        <dbReference type="EMBL" id="MDP1420517.1"/>
    </source>
</evidence>